<dbReference type="AlphaFoldDB" id="A0A0U2NGY1"/>
<organism evidence="1">
    <name type="scientific">Pseudoalteromonas translucida KMM 520</name>
    <dbReference type="NCBI Taxonomy" id="1315283"/>
    <lineage>
        <taxon>Bacteria</taxon>
        <taxon>Pseudomonadati</taxon>
        <taxon>Pseudomonadota</taxon>
        <taxon>Gammaproteobacteria</taxon>
        <taxon>Alteromonadales</taxon>
        <taxon>Pseudoalteromonadaceae</taxon>
        <taxon>Pseudoalteromonas</taxon>
    </lineage>
</organism>
<reference evidence="1 2" key="1">
    <citation type="submission" date="2015-03" db="EMBL/GenBank/DDBJ databases">
        <authorList>
            <person name="Murphy D."/>
        </authorList>
    </citation>
    <scope>NUCLEOTIDE SEQUENCE [LARGE SCALE GENOMIC DNA]</scope>
    <source>
        <strain evidence="1 2">KMM 520</strain>
    </source>
</reference>
<gene>
    <name evidence="1" type="ORF">PTRA_a1918</name>
</gene>
<name>A0A0U2NGY1_9GAMM</name>
<dbReference type="KEGG" id="ptn:PTRA_a1918"/>
<proteinExistence type="predicted"/>
<evidence type="ECO:0000313" key="1">
    <source>
        <dbReference type="EMBL" id="ALS33059.1"/>
    </source>
</evidence>
<evidence type="ECO:0000313" key="2">
    <source>
        <dbReference type="Proteomes" id="UP000065261"/>
    </source>
</evidence>
<dbReference type="Proteomes" id="UP000065261">
    <property type="component" value="Chromosome I"/>
</dbReference>
<protein>
    <submittedName>
        <fullName evidence="1">Uncharacterized protein</fullName>
    </submittedName>
</protein>
<dbReference type="EMBL" id="CP011034">
    <property type="protein sequence ID" value="ALS33059.1"/>
    <property type="molecule type" value="Genomic_DNA"/>
</dbReference>
<accession>A0A0U2NGY1</accession>
<sequence length="53" mass="6077">MRFLYIISADDLIYSRHVRWEHIKKHAQKLAANIAKAGRGNKPKNTAAHHIVS</sequence>